<keyword evidence="1" id="KW-0614">Plasmid</keyword>
<organism evidence="1 2">
    <name type="scientific">Pseudomonas amygdali pv. lachrymans str. M301315</name>
    <dbReference type="NCBI Taxonomy" id="629260"/>
    <lineage>
        <taxon>Bacteria</taxon>
        <taxon>Pseudomonadati</taxon>
        <taxon>Pseudomonadota</taxon>
        <taxon>Gammaproteobacteria</taxon>
        <taxon>Pseudomonadales</taxon>
        <taxon>Pseudomonadaceae</taxon>
        <taxon>Pseudomonas</taxon>
        <taxon>Pseudomonas amygdali</taxon>
    </lineage>
</organism>
<sequence>MKVLLNLKTCEEIDLEDLQPVNLNTPLTLMIKALVDVIGQHPDLQDVQPILAASNYPHLEFPGSESAITVDIHLSATSEEIDLILDRDMDNCLGVFATSSGFFDRERWTANRFRVLMACDEQELREHMKLEASEDRDEGRQPRYETYLVAYLITLTHELAHAVEFIRHGAGLTPEEVESAWEDGSLDLSVSDVCSGRGIREDMPCDMDEDVANEVMEERVEAQGIEWLEWALDRLPAEYLRGCTKAYGSRMDKRNCERYEISP</sequence>
<dbReference type="RefSeq" id="WP_005741864.1">
    <property type="nucleotide sequence ID" value="NZ_CP031226.1"/>
</dbReference>
<dbReference type="AlphaFoldDB" id="A0AAD0V9P9"/>
<dbReference type="EMBL" id="CP031226">
    <property type="protein sequence ID" value="AXH59844.1"/>
    <property type="molecule type" value="Genomic_DNA"/>
</dbReference>
<proteinExistence type="predicted"/>
<dbReference type="Proteomes" id="UP000006426">
    <property type="component" value="Plasmid pmppla107"/>
</dbReference>
<reference evidence="1 2" key="1">
    <citation type="journal article" date="2011" name="PLoS Pathog.">
        <title>Dynamic evolution of pathogenicity revealed by sequencing and comparative genomics of 19 Pseudomonas syringae isolates.</title>
        <authorList>
            <person name="Baltrus D.A."/>
            <person name="Nishimura M.T."/>
            <person name="Romanchuk A."/>
            <person name="Chang J.H."/>
            <person name="Mukhtar M.S."/>
            <person name="Cherkis K."/>
            <person name="Roach J."/>
            <person name="Grant S.R."/>
            <person name="Jones C.D."/>
            <person name="Dangl J.L."/>
        </authorList>
    </citation>
    <scope>NUCLEOTIDE SEQUENCE [LARGE SCALE GENOMIC DNA]</scope>
    <source>
        <strain evidence="1 2">M301315</strain>
    </source>
</reference>
<evidence type="ECO:0000313" key="2">
    <source>
        <dbReference type="Proteomes" id="UP000006426"/>
    </source>
</evidence>
<name>A0AAD0V9P9_PSEAV</name>
<evidence type="ECO:0000313" key="1">
    <source>
        <dbReference type="EMBL" id="AXH59844.1"/>
    </source>
</evidence>
<protein>
    <submittedName>
        <fullName evidence="1">Uncharacterized protein</fullName>
    </submittedName>
</protein>
<accession>A0AAD0V9P9</accession>
<gene>
    <name evidence="1" type="ORF">PLA107_031975</name>
</gene>
<dbReference type="GeneID" id="39474469"/>
<geneLocation type="plasmid" evidence="2">
    <name>pmppla107</name>
</geneLocation>